<evidence type="ECO:0000256" key="5">
    <source>
        <dbReference type="PIRSR" id="PIRSR601820-3"/>
    </source>
</evidence>
<comment type="caution">
    <text evidence="8">The sequence shown here is derived from an EMBL/GenBank/DDBJ whole genome shotgun (WGS) entry which is preliminary data.</text>
</comment>
<dbReference type="GO" id="GO:0005615">
    <property type="term" value="C:extracellular space"/>
    <property type="evidence" value="ECO:0007669"/>
    <property type="project" value="TreeGrafter"/>
</dbReference>
<dbReference type="GO" id="GO:0051045">
    <property type="term" value="P:negative regulation of membrane protein ectodomain proteolysis"/>
    <property type="evidence" value="ECO:0007669"/>
    <property type="project" value="TreeGrafter"/>
</dbReference>
<dbReference type="GO" id="GO:0008191">
    <property type="term" value="F:metalloendopeptidase inhibitor activity"/>
    <property type="evidence" value="ECO:0007669"/>
    <property type="project" value="InterPro"/>
</dbReference>
<keyword evidence="2" id="KW-0964">Secreted</keyword>
<dbReference type="InterPro" id="IPR001134">
    <property type="entry name" value="Netrin_domain"/>
</dbReference>
<dbReference type="InterPro" id="IPR008993">
    <property type="entry name" value="TIMP-like_OB-fold"/>
</dbReference>
<evidence type="ECO:0000256" key="6">
    <source>
        <dbReference type="SAM" id="SignalP"/>
    </source>
</evidence>
<evidence type="ECO:0000259" key="7">
    <source>
        <dbReference type="PROSITE" id="PS50189"/>
    </source>
</evidence>
<dbReference type="PROSITE" id="PS50189">
    <property type="entry name" value="NTR"/>
    <property type="match status" value="1"/>
</dbReference>
<protein>
    <recommendedName>
        <fullName evidence="7">NTR domain-containing protein</fullName>
    </recommendedName>
</protein>
<organism evidence="8 9">
    <name type="scientific">Parelaphostrongylus tenuis</name>
    <name type="common">Meningeal worm</name>
    <dbReference type="NCBI Taxonomy" id="148309"/>
    <lineage>
        <taxon>Eukaryota</taxon>
        <taxon>Metazoa</taxon>
        <taxon>Ecdysozoa</taxon>
        <taxon>Nematoda</taxon>
        <taxon>Chromadorea</taxon>
        <taxon>Rhabditida</taxon>
        <taxon>Rhabditina</taxon>
        <taxon>Rhabditomorpha</taxon>
        <taxon>Strongyloidea</taxon>
        <taxon>Metastrongylidae</taxon>
        <taxon>Parelaphostrongylus</taxon>
    </lineage>
</organism>
<accession>A0AAD5QPA8</accession>
<evidence type="ECO:0000256" key="2">
    <source>
        <dbReference type="ARBA" id="ARBA00022525"/>
    </source>
</evidence>
<dbReference type="AlphaFoldDB" id="A0AAD5QPA8"/>
<keyword evidence="6" id="KW-0732">Signal</keyword>
<feature type="disulfide bond" evidence="5">
    <location>
        <begin position="16"/>
        <end position="85"/>
    </location>
</feature>
<evidence type="ECO:0000313" key="8">
    <source>
        <dbReference type="EMBL" id="KAJ1359413.1"/>
    </source>
</evidence>
<dbReference type="Gene3D" id="2.40.50.120">
    <property type="match status" value="1"/>
</dbReference>
<evidence type="ECO:0000256" key="4">
    <source>
        <dbReference type="PIRSR" id="PIRSR601820-1"/>
    </source>
</evidence>
<dbReference type="Proteomes" id="UP001196413">
    <property type="component" value="Unassembled WGS sequence"/>
</dbReference>
<feature type="binding site" evidence="4">
    <location>
        <position position="16"/>
    </location>
    <ligand>
        <name>Zn(2+)</name>
        <dbReference type="ChEBI" id="CHEBI:29105"/>
        <note>ligand shared with metalloproteinase partner</note>
    </ligand>
</feature>
<evidence type="ECO:0000313" key="9">
    <source>
        <dbReference type="Proteomes" id="UP001196413"/>
    </source>
</evidence>
<keyword evidence="9" id="KW-1185">Reference proteome</keyword>
<feature type="signal peptide" evidence="6">
    <location>
        <begin position="1"/>
        <end position="15"/>
    </location>
</feature>
<keyword evidence="3 5" id="KW-1015">Disulfide bond</keyword>
<proteinExistence type="predicted"/>
<dbReference type="GO" id="GO:0031012">
    <property type="term" value="C:extracellular matrix"/>
    <property type="evidence" value="ECO:0007669"/>
    <property type="project" value="TreeGrafter"/>
</dbReference>
<dbReference type="GO" id="GO:0046872">
    <property type="term" value="F:metal ion binding"/>
    <property type="evidence" value="ECO:0007669"/>
    <property type="project" value="UniProtKB-KW"/>
</dbReference>
<keyword evidence="4" id="KW-0479">Metal-binding</keyword>
<sequence>MIVVCLLALVSTAIACSCYRPSSNREVFCDADLVSHVKVISHRLEDDDFFMSESFYSIEHIEVYKRPLNYSTLPSVVNSSPKSLCGIEMEIGKEYLLAATKGNFYIAHVI</sequence>
<evidence type="ECO:0000256" key="1">
    <source>
        <dbReference type="ARBA" id="ARBA00004613"/>
    </source>
</evidence>
<dbReference type="PANTHER" id="PTHR11844:SF25">
    <property type="entry name" value="NTR DOMAIN-CONTAINING PROTEIN"/>
    <property type="match status" value="1"/>
</dbReference>
<dbReference type="SUPFAM" id="SSF50242">
    <property type="entry name" value="TIMP-like"/>
    <property type="match status" value="1"/>
</dbReference>
<dbReference type="InterPro" id="IPR001820">
    <property type="entry name" value="TIMP"/>
</dbReference>
<dbReference type="PANTHER" id="PTHR11844">
    <property type="entry name" value="METALLOPROTEASE INHIBITOR"/>
    <property type="match status" value="1"/>
</dbReference>
<name>A0AAD5QPA8_PARTN</name>
<gene>
    <name evidence="8" type="ORF">KIN20_018134</name>
</gene>
<dbReference type="GO" id="GO:0002020">
    <property type="term" value="F:protease binding"/>
    <property type="evidence" value="ECO:0007669"/>
    <property type="project" value="TreeGrafter"/>
</dbReference>
<dbReference type="Pfam" id="PF00965">
    <property type="entry name" value="TIMP"/>
    <property type="match status" value="1"/>
</dbReference>
<keyword evidence="4" id="KW-0862">Zinc</keyword>
<evidence type="ECO:0000256" key="3">
    <source>
        <dbReference type="ARBA" id="ARBA00023157"/>
    </source>
</evidence>
<dbReference type="EMBL" id="JAHQIW010003609">
    <property type="protein sequence ID" value="KAJ1359413.1"/>
    <property type="molecule type" value="Genomic_DNA"/>
</dbReference>
<comment type="subcellular location">
    <subcellularLocation>
        <location evidence="1">Secreted</location>
    </subcellularLocation>
</comment>
<feature type="chain" id="PRO_5042061390" description="NTR domain-containing protein" evidence="6">
    <location>
        <begin position="16"/>
        <end position="110"/>
    </location>
</feature>
<reference evidence="8" key="1">
    <citation type="submission" date="2021-06" db="EMBL/GenBank/DDBJ databases">
        <title>Parelaphostrongylus tenuis whole genome reference sequence.</title>
        <authorList>
            <person name="Garwood T.J."/>
            <person name="Larsen P.A."/>
            <person name="Fountain-Jones N.M."/>
            <person name="Garbe J.R."/>
            <person name="Macchietto M.G."/>
            <person name="Kania S.A."/>
            <person name="Gerhold R.W."/>
            <person name="Richards J.E."/>
            <person name="Wolf T.M."/>
        </authorList>
    </citation>
    <scope>NUCLEOTIDE SEQUENCE</scope>
    <source>
        <strain evidence="8">MNPRO001-30</strain>
        <tissue evidence="8">Meninges</tissue>
    </source>
</reference>
<feature type="domain" description="NTR" evidence="7">
    <location>
        <begin position="16"/>
        <end position="110"/>
    </location>
</feature>